<proteinExistence type="predicted"/>
<organism evidence="1 2">
    <name type="scientific">Leptospira santarosai serovar Shermani str. LT 821</name>
    <dbReference type="NCBI Taxonomy" id="758847"/>
    <lineage>
        <taxon>Bacteria</taxon>
        <taxon>Pseudomonadati</taxon>
        <taxon>Spirochaetota</taxon>
        <taxon>Spirochaetia</taxon>
        <taxon>Leptospirales</taxon>
        <taxon>Leptospiraceae</taxon>
        <taxon>Leptospira</taxon>
    </lineage>
</organism>
<protein>
    <submittedName>
        <fullName evidence="1">Uncharacterized protein</fullName>
    </submittedName>
</protein>
<dbReference type="EMBL" id="CP006694">
    <property type="protein sequence ID" value="EKT88482.1"/>
    <property type="molecule type" value="Genomic_DNA"/>
</dbReference>
<gene>
    <name evidence="1" type="ORF">LSS_01632</name>
</gene>
<dbReference type="Proteomes" id="UP000035800">
    <property type="component" value="Chromosome I"/>
</dbReference>
<reference evidence="1 2" key="1">
    <citation type="journal article" date="2012" name="Gene">
        <title>Sequence of Leptospira santarosai serovar Shermani genome and prediction of virulence-associated genes.</title>
        <authorList>
            <person name="Chou L.F."/>
            <person name="Chen Y.T."/>
            <person name="Lu C.W."/>
            <person name="Ko Y.C."/>
            <person name="Tang C.Y."/>
            <person name="Pan M.J."/>
            <person name="Tian Y.C."/>
            <person name="Chiu C.H."/>
            <person name="Hung C.C."/>
            <person name="Yang C.W."/>
        </authorList>
    </citation>
    <scope>NUCLEOTIDE SEQUENCE [LARGE SCALE GENOMIC DNA]</scope>
    <source>
        <strain evidence="1">LT 821</strain>
    </source>
</reference>
<sequence>MVGVKWKSKKEDAKFGIGSKVEGRSFLSSLYH</sequence>
<evidence type="ECO:0000313" key="2">
    <source>
        <dbReference type="Proteomes" id="UP000035800"/>
    </source>
</evidence>
<evidence type="ECO:0000313" key="1">
    <source>
        <dbReference type="EMBL" id="EKT88482.1"/>
    </source>
</evidence>
<name>K8YDV2_9LEPT</name>
<dbReference type="KEGG" id="lst:LSS_01632"/>
<dbReference type="AlphaFoldDB" id="K8YDV2"/>
<reference evidence="1 2" key="2">
    <citation type="journal article" date="2014" name="Emerg. Microbes Infect.">
        <title>Potential impact on kidney infection: a whole-genome analysis of Leptospira santarosai serovar Shermani.</title>
        <authorList>
            <person name="Chou L.F."/>
            <person name="Chen T.W."/>
            <person name="Ko Y.C."/>
            <person name="Pan M.J."/>
            <person name="Tian Y.C."/>
            <person name="Chiu C.H."/>
            <person name="Tang P."/>
            <person name="Hung C.C."/>
            <person name="Yang C.W."/>
        </authorList>
    </citation>
    <scope>NUCLEOTIDE SEQUENCE</scope>
    <source>
        <strain evidence="1 2">LT 821</strain>
    </source>
</reference>
<accession>K8YDV2</accession>